<dbReference type="InterPro" id="IPR011035">
    <property type="entry name" value="Ribosomal_bL25/Gln-tRNA_synth"/>
</dbReference>
<evidence type="ECO:0000256" key="2">
    <source>
        <dbReference type="ARBA" id="ARBA00022884"/>
    </source>
</evidence>
<keyword evidence="3 5" id="KW-0689">Ribosomal protein</keyword>
<dbReference type="Pfam" id="PF14693">
    <property type="entry name" value="Ribosomal_TL5_C"/>
    <property type="match status" value="1"/>
</dbReference>
<dbReference type="GO" id="GO:0003735">
    <property type="term" value="F:structural constituent of ribosome"/>
    <property type="evidence" value="ECO:0007669"/>
    <property type="project" value="InterPro"/>
</dbReference>
<evidence type="ECO:0000256" key="1">
    <source>
        <dbReference type="ARBA" id="ARBA00022730"/>
    </source>
</evidence>
<evidence type="ECO:0000313" key="9">
    <source>
        <dbReference type="EMBL" id="APT92934.1"/>
    </source>
</evidence>
<protein>
    <recommendedName>
        <fullName evidence="5">Large ribosomal subunit protein bL25</fullName>
    </recommendedName>
    <alternativeName>
        <fullName evidence="5">General stress protein CTC</fullName>
    </alternativeName>
</protein>
<evidence type="ECO:0000256" key="6">
    <source>
        <dbReference type="SAM" id="MobiDB-lite"/>
    </source>
</evidence>
<dbReference type="OrthoDB" id="5242980at2"/>
<dbReference type="Pfam" id="PF01386">
    <property type="entry name" value="Ribosomal_L25p"/>
    <property type="match status" value="1"/>
</dbReference>
<dbReference type="GO" id="GO:0022625">
    <property type="term" value="C:cytosolic large ribosomal subunit"/>
    <property type="evidence" value="ECO:0007669"/>
    <property type="project" value="TreeGrafter"/>
</dbReference>
<dbReference type="AlphaFoldDB" id="A0A1L7D471"/>
<dbReference type="KEGG" id="cpho:CPHO_08590"/>
<proteinExistence type="inferred from homology"/>
<dbReference type="InterPro" id="IPR037121">
    <property type="entry name" value="Ribosomal_bL25_C"/>
</dbReference>
<comment type="function">
    <text evidence="5">This is one of the proteins that binds to the 5S RNA in the ribosome where it forms part of the central protuberance.</text>
</comment>
<organism evidence="9 10">
    <name type="scientific">Corynebacterium phocae</name>
    <dbReference type="NCBI Taxonomy" id="161895"/>
    <lineage>
        <taxon>Bacteria</taxon>
        <taxon>Bacillati</taxon>
        <taxon>Actinomycetota</taxon>
        <taxon>Actinomycetes</taxon>
        <taxon>Mycobacteriales</taxon>
        <taxon>Corynebacteriaceae</taxon>
        <taxon>Corynebacterium</taxon>
    </lineage>
</organism>
<dbReference type="NCBIfam" id="TIGR00731">
    <property type="entry name" value="bL25_bact_ctc"/>
    <property type="match status" value="1"/>
</dbReference>
<accession>A0A1L7D471</accession>
<evidence type="ECO:0000256" key="4">
    <source>
        <dbReference type="ARBA" id="ARBA00023274"/>
    </source>
</evidence>
<dbReference type="Proteomes" id="UP000185491">
    <property type="component" value="Chromosome"/>
</dbReference>
<dbReference type="GO" id="GO:0006412">
    <property type="term" value="P:translation"/>
    <property type="evidence" value="ECO:0007669"/>
    <property type="project" value="UniProtKB-UniRule"/>
</dbReference>
<sequence length="222" mass="24039">MANETPVLKAQTRKEFGKGPSRRLRAAGRVPAVTYGHGIDPLHFSVDRLEATALIRNFGVNAVFELDLEGEKHLSMVKNIDQNVLTLNIDHLDFQYIKRGEKVEVEVPLVVEGETEPGTQSLQVLDVVLVEAGVLNIPEEITISVEGLADGDSVTAADITMPEDVTLLTDEETTLVTVAIPEVDEELEAAAEAAEEGGAEAGAESTEEESEEETKEDSEDEE</sequence>
<gene>
    <name evidence="5" type="primary">rplY</name>
    <name evidence="5" type="synonym">ctc</name>
    <name evidence="9" type="ORF">CPHO_08590</name>
</gene>
<evidence type="ECO:0000256" key="5">
    <source>
        <dbReference type="HAMAP-Rule" id="MF_01334"/>
    </source>
</evidence>
<dbReference type="Gene3D" id="2.170.120.20">
    <property type="entry name" value="Ribosomal protein L25, beta domain"/>
    <property type="match status" value="1"/>
</dbReference>
<feature type="compositionally biased region" description="Acidic residues" evidence="6">
    <location>
        <begin position="205"/>
        <end position="222"/>
    </location>
</feature>
<dbReference type="STRING" id="161895.CPHO_08590"/>
<dbReference type="InterPro" id="IPR020930">
    <property type="entry name" value="Ribosomal_uL5_bac-type"/>
</dbReference>
<dbReference type="InterPro" id="IPR020056">
    <property type="entry name" value="Rbsml_bL25/Gln-tRNA_synth_N"/>
</dbReference>
<dbReference type="InterPro" id="IPR029751">
    <property type="entry name" value="Ribosomal_L25_dom"/>
</dbReference>
<dbReference type="PANTHER" id="PTHR33284">
    <property type="entry name" value="RIBOSOMAL PROTEIN L25/GLN-TRNA SYNTHETASE, ANTI-CODON-BINDING DOMAIN-CONTAINING PROTEIN"/>
    <property type="match status" value="1"/>
</dbReference>
<evidence type="ECO:0000259" key="7">
    <source>
        <dbReference type="Pfam" id="PF01386"/>
    </source>
</evidence>
<dbReference type="CDD" id="cd00495">
    <property type="entry name" value="Ribosomal_L25_TL5_CTC"/>
    <property type="match status" value="1"/>
</dbReference>
<dbReference type="EMBL" id="CP009249">
    <property type="protein sequence ID" value="APT92934.1"/>
    <property type="molecule type" value="Genomic_DNA"/>
</dbReference>
<feature type="domain" description="Large ribosomal subunit protein bL25 L25" evidence="7">
    <location>
        <begin position="8"/>
        <end position="94"/>
    </location>
</feature>
<comment type="subunit">
    <text evidence="5">Part of the 50S ribosomal subunit; part of the 5S rRNA/L5/L18/L25 subcomplex. Contacts the 5S rRNA. Binds to the 5S rRNA independently of L5 and L18.</text>
</comment>
<feature type="region of interest" description="Disordered" evidence="6">
    <location>
        <begin position="184"/>
        <end position="222"/>
    </location>
</feature>
<keyword evidence="4 5" id="KW-0687">Ribonucleoprotein</keyword>
<feature type="region of interest" description="Disordered" evidence="6">
    <location>
        <begin position="1"/>
        <end position="21"/>
    </location>
</feature>
<dbReference type="RefSeq" id="WP_075734958.1">
    <property type="nucleotide sequence ID" value="NZ_CP009249.1"/>
</dbReference>
<dbReference type="NCBIfam" id="NF004131">
    <property type="entry name" value="PRK05618.2-1"/>
    <property type="match status" value="1"/>
</dbReference>
<dbReference type="HAMAP" id="MF_01334">
    <property type="entry name" value="Ribosomal_bL25_CTC"/>
    <property type="match status" value="1"/>
</dbReference>
<keyword evidence="10" id="KW-1185">Reference proteome</keyword>
<dbReference type="PANTHER" id="PTHR33284:SF1">
    <property type="entry name" value="RIBOSOMAL PROTEIN L25_GLN-TRNA SYNTHETASE, ANTI-CODON-BINDING DOMAIN-CONTAINING PROTEIN"/>
    <property type="match status" value="1"/>
</dbReference>
<dbReference type="InterPro" id="IPR001021">
    <property type="entry name" value="Ribosomal_bL25_long"/>
</dbReference>
<evidence type="ECO:0000256" key="3">
    <source>
        <dbReference type="ARBA" id="ARBA00022980"/>
    </source>
</evidence>
<dbReference type="SUPFAM" id="SSF50715">
    <property type="entry name" value="Ribosomal protein L25-like"/>
    <property type="match status" value="1"/>
</dbReference>
<evidence type="ECO:0000313" key="10">
    <source>
        <dbReference type="Proteomes" id="UP000185491"/>
    </source>
</evidence>
<dbReference type="Gene3D" id="2.40.240.10">
    <property type="entry name" value="Ribosomal Protein L25, Chain P"/>
    <property type="match status" value="1"/>
</dbReference>
<comment type="similarity">
    <text evidence="5">Belongs to the bacterial ribosomal protein bL25 family. CTC subfamily.</text>
</comment>
<feature type="compositionally biased region" description="Acidic residues" evidence="6">
    <location>
        <begin position="184"/>
        <end position="198"/>
    </location>
</feature>
<reference evidence="9 10" key="1">
    <citation type="submission" date="2014-08" db="EMBL/GenBank/DDBJ databases">
        <title>Complete genome sequence of Corynebacterium phocae M408/89/1(T)(=DSM 44612(T)), isolated from the common seal (Phoca vitulina).</title>
        <authorList>
            <person name="Ruckert C."/>
            <person name="Albersmeier A."/>
            <person name="Winkler A."/>
            <person name="Kalinowski J."/>
        </authorList>
    </citation>
    <scope>NUCLEOTIDE SEQUENCE [LARGE SCALE GENOMIC DNA]</scope>
    <source>
        <strain evidence="9 10">M408/89/1</strain>
    </source>
</reference>
<dbReference type="InterPro" id="IPR020057">
    <property type="entry name" value="Ribosomal_bL25_b-dom"/>
</dbReference>
<keyword evidence="1 5" id="KW-0699">rRNA-binding</keyword>
<name>A0A1L7D471_9CORY</name>
<feature type="domain" description="Large ribosomal subunit protein bL25 beta" evidence="8">
    <location>
        <begin position="102"/>
        <end position="181"/>
    </location>
</feature>
<evidence type="ECO:0000259" key="8">
    <source>
        <dbReference type="Pfam" id="PF14693"/>
    </source>
</evidence>
<keyword evidence="2 5" id="KW-0694">RNA-binding</keyword>
<dbReference type="GO" id="GO:0008097">
    <property type="term" value="F:5S rRNA binding"/>
    <property type="evidence" value="ECO:0007669"/>
    <property type="project" value="InterPro"/>
</dbReference>